<protein>
    <submittedName>
        <fullName evidence="2">Uncharacterized protein</fullName>
    </submittedName>
</protein>
<dbReference type="EMBL" id="SRLO01000663">
    <property type="protein sequence ID" value="TNN49232.1"/>
    <property type="molecule type" value="Genomic_DNA"/>
</dbReference>
<reference evidence="2 3" key="1">
    <citation type="submission" date="2019-03" db="EMBL/GenBank/DDBJ databases">
        <title>First draft genome of Liparis tanakae, snailfish: a comprehensive survey of snailfish specific genes.</title>
        <authorList>
            <person name="Kim W."/>
            <person name="Song I."/>
            <person name="Jeong J.-H."/>
            <person name="Kim D."/>
            <person name="Kim S."/>
            <person name="Ryu S."/>
            <person name="Song J.Y."/>
            <person name="Lee S.K."/>
        </authorList>
    </citation>
    <scope>NUCLEOTIDE SEQUENCE [LARGE SCALE GENOMIC DNA]</scope>
    <source>
        <tissue evidence="2">Muscle</tissue>
    </source>
</reference>
<feature type="region of interest" description="Disordered" evidence="1">
    <location>
        <begin position="1"/>
        <end position="26"/>
    </location>
</feature>
<dbReference type="AlphaFoldDB" id="A0A4Z2G9N6"/>
<evidence type="ECO:0000256" key="1">
    <source>
        <dbReference type="SAM" id="MobiDB-lite"/>
    </source>
</evidence>
<evidence type="ECO:0000313" key="2">
    <source>
        <dbReference type="EMBL" id="TNN49232.1"/>
    </source>
</evidence>
<comment type="caution">
    <text evidence="2">The sequence shown here is derived from an EMBL/GenBank/DDBJ whole genome shotgun (WGS) entry which is preliminary data.</text>
</comment>
<organism evidence="2 3">
    <name type="scientific">Liparis tanakae</name>
    <name type="common">Tanaka's snailfish</name>
    <dbReference type="NCBI Taxonomy" id="230148"/>
    <lineage>
        <taxon>Eukaryota</taxon>
        <taxon>Metazoa</taxon>
        <taxon>Chordata</taxon>
        <taxon>Craniata</taxon>
        <taxon>Vertebrata</taxon>
        <taxon>Euteleostomi</taxon>
        <taxon>Actinopterygii</taxon>
        <taxon>Neopterygii</taxon>
        <taxon>Teleostei</taxon>
        <taxon>Neoteleostei</taxon>
        <taxon>Acanthomorphata</taxon>
        <taxon>Eupercaria</taxon>
        <taxon>Perciformes</taxon>
        <taxon>Cottioidei</taxon>
        <taxon>Cottales</taxon>
        <taxon>Liparidae</taxon>
        <taxon>Liparis</taxon>
    </lineage>
</organism>
<accession>A0A4Z2G9N6</accession>
<keyword evidence="3" id="KW-1185">Reference proteome</keyword>
<proteinExistence type="predicted"/>
<sequence length="67" mass="7559">MSAGTAVLPLNGRPGKPSKPLSPCRKTRSSALTCETWLPCRTLCGGGRERERERERERAAQEWYKKL</sequence>
<evidence type="ECO:0000313" key="3">
    <source>
        <dbReference type="Proteomes" id="UP000314294"/>
    </source>
</evidence>
<name>A0A4Z2G9N6_9TELE</name>
<dbReference type="Proteomes" id="UP000314294">
    <property type="component" value="Unassembled WGS sequence"/>
</dbReference>
<gene>
    <name evidence="2" type="ORF">EYF80_040530</name>
</gene>